<evidence type="ECO:0000256" key="2">
    <source>
        <dbReference type="ARBA" id="ARBA00022596"/>
    </source>
</evidence>
<evidence type="ECO:0000256" key="3">
    <source>
        <dbReference type="ARBA" id="ARBA00023186"/>
    </source>
</evidence>
<dbReference type="GO" id="GO:0016151">
    <property type="term" value="F:nickel cation binding"/>
    <property type="evidence" value="ECO:0007669"/>
    <property type="project" value="UniProtKB-UniRule"/>
</dbReference>
<evidence type="ECO:0000256" key="1">
    <source>
        <dbReference type="ARBA" id="ARBA00022490"/>
    </source>
</evidence>
<dbReference type="InterPro" id="IPR012406">
    <property type="entry name" value="UreE"/>
</dbReference>
<dbReference type="OrthoDB" id="9810882at2"/>
<comment type="function">
    <text evidence="4">Involved in urease metallocenter assembly. Binds nickel. Probably functions as a nickel donor during metallocenter assembly.</text>
</comment>
<dbReference type="Gene3D" id="3.30.70.790">
    <property type="entry name" value="UreE, C-terminal domain"/>
    <property type="match status" value="1"/>
</dbReference>
<keyword evidence="3 4" id="KW-0143">Chaperone</keyword>
<dbReference type="HAMAP" id="MF_00822">
    <property type="entry name" value="UreE"/>
    <property type="match status" value="1"/>
</dbReference>
<dbReference type="CDD" id="cd00571">
    <property type="entry name" value="UreE"/>
    <property type="match status" value="1"/>
</dbReference>
<sequence>MIVTSITQNIHKNPSSKKIDFLHIAWYQATKRIQRLRSIEGTEIAIRLLGHGQALHDGDILFENDEKIVVVRIDACESLSIRPQNVLEAAFISAEIGNKHLPLFHNGEELLLPYEKPMHQWLIAQGYQPSIAERQLLHPFTANVDPIHHRTVQQSTKKIKLLIQD</sequence>
<gene>
    <name evidence="4" type="primary">ureE</name>
    <name evidence="6" type="ORF">SAMN05660862_2735</name>
</gene>
<proteinExistence type="inferred from homology"/>
<dbReference type="GO" id="GO:0005737">
    <property type="term" value="C:cytoplasm"/>
    <property type="evidence" value="ECO:0007669"/>
    <property type="project" value="UniProtKB-SubCell"/>
</dbReference>
<protein>
    <recommendedName>
        <fullName evidence="4">Urease accessory protein UreE</fullName>
    </recommendedName>
</protein>
<evidence type="ECO:0000259" key="5">
    <source>
        <dbReference type="SMART" id="SM00988"/>
    </source>
</evidence>
<keyword evidence="2 4" id="KW-0533">Nickel</keyword>
<dbReference type="Gene3D" id="2.60.260.20">
    <property type="entry name" value="Urease metallochaperone UreE, N-terminal domain"/>
    <property type="match status" value="1"/>
</dbReference>
<evidence type="ECO:0000313" key="6">
    <source>
        <dbReference type="EMBL" id="SMG39079.1"/>
    </source>
</evidence>
<dbReference type="InterPro" id="IPR036118">
    <property type="entry name" value="UreE_N_sf"/>
</dbReference>
<keyword evidence="7" id="KW-1185">Reference proteome</keyword>
<organism evidence="6 7">
    <name type="scientific">Sphingobacterium psychroaquaticum</name>
    <dbReference type="NCBI Taxonomy" id="561061"/>
    <lineage>
        <taxon>Bacteria</taxon>
        <taxon>Pseudomonadati</taxon>
        <taxon>Bacteroidota</taxon>
        <taxon>Sphingobacteriia</taxon>
        <taxon>Sphingobacteriales</taxon>
        <taxon>Sphingobacteriaceae</taxon>
        <taxon>Sphingobacterium</taxon>
    </lineage>
</organism>
<feature type="domain" description="UreE urease accessory N-terminal" evidence="5">
    <location>
        <begin position="3"/>
        <end position="69"/>
    </location>
</feature>
<dbReference type="EMBL" id="FXAU01000005">
    <property type="protein sequence ID" value="SMG39079.1"/>
    <property type="molecule type" value="Genomic_DNA"/>
</dbReference>
<dbReference type="SMART" id="SM00988">
    <property type="entry name" value="UreE_N"/>
    <property type="match status" value="1"/>
</dbReference>
<dbReference type="SUPFAM" id="SSF69737">
    <property type="entry name" value="Urease metallochaperone UreE, C-terminal domain"/>
    <property type="match status" value="1"/>
</dbReference>
<evidence type="ECO:0000313" key="7">
    <source>
        <dbReference type="Proteomes" id="UP000192980"/>
    </source>
</evidence>
<dbReference type="AlphaFoldDB" id="A0A1X7KDY9"/>
<dbReference type="RefSeq" id="WP_085473472.1">
    <property type="nucleotide sequence ID" value="NZ_FXAU01000005.1"/>
</dbReference>
<dbReference type="InterPro" id="IPR004029">
    <property type="entry name" value="UreE_N"/>
</dbReference>
<name>A0A1X7KDY9_9SPHI</name>
<dbReference type="Proteomes" id="UP000192980">
    <property type="component" value="Unassembled WGS sequence"/>
</dbReference>
<accession>A0A1X7KDY9</accession>
<dbReference type="GO" id="GO:0006457">
    <property type="term" value="P:protein folding"/>
    <property type="evidence" value="ECO:0007669"/>
    <property type="project" value="InterPro"/>
</dbReference>
<comment type="subcellular location">
    <subcellularLocation>
        <location evidence="4">Cytoplasm</location>
    </subcellularLocation>
</comment>
<dbReference type="Pfam" id="PF02814">
    <property type="entry name" value="UreE_N"/>
    <property type="match status" value="1"/>
</dbReference>
<dbReference type="STRING" id="561061.SAMN05660862_2735"/>
<dbReference type="SUPFAM" id="SSF69287">
    <property type="entry name" value="Urease metallochaperone UreE, N-terminal domain"/>
    <property type="match status" value="1"/>
</dbReference>
<dbReference type="PIRSF" id="PIRSF036402">
    <property type="entry name" value="Ureas_acces_UreE"/>
    <property type="match status" value="1"/>
</dbReference>
<dbReference type="GO" id="GO:0051082">
    <property type="term" value="F:unfolded protein binding"/>
    <property type="evidence" value="ECO:0007669"/>
    <property type="project" value="UniProtKB-UniRule"/>
</dbReference>
<comment type="similarity">
    <text evidence="4">Belongs to the UreE family.</text>
</comment>
<evidence type="ECO:0000256" key="4">
    <source>
        <dbReference type="HAMAP-Rule" id="MF_00822"/>
    </source>
</evidence>
<reference evidence="6 7" key="1">
    <citation type="submission" date="2017-04" db="EMBL/GenBank/DDBJ databases">
        <authorList>
            <person name="Afonso C.L."/>
            <person name="Miller P.J."/>
            <person name="Scott M.A."/>
            <person name="Spackman E."/>
            <person name="Goraichik I."/>
            <person name="Dimitrov K.M."/>
            <person name="Suarez D.L."/>
            <person name="Swayne D.E."/>
        </authorList>
    </citation>
    <scope>NUCLEOTIDE SEQUENCE [LARGE SCALE GENOMIC DNA]</scope>
    <source>
        <strain evidence="6 7">DSM 22418</strain>
    </source>
</reference>
<keyword evidence="1 4" id="KW-0963">Cytoplasm</keyword>